<dbReference type="STRING" id="930129.SAMN05216352_106108"/>
<feature type="compositionally biased region" description="Polar residues" evidence="1">
    <location>
        <begin position="80"/>
        <end position="98"/>
    </location>
</feature>
<evidence type="ECO:0000313" key="3">
    <source>
        <dbReference type="Proteomes" id="UP000199017"/>
    </source>
</evidence>
<dbReference type="Proteomes" id="UP000199017">
    <property type="component" value="Unassembled WGS sequence"/>
</dbReference>
<keyword evidence="3" id="KW-1185">Reference proteome</keyword>
<dbReference type="OrthoDB" id="2858248at2"/>
<dbReference type="RefSeq" id="WP_091585024.1">
    <property type="nucleotide sequence ID" value="NZ_FNDU01000006.1"/>
</dbReference>
<feature type="compositionally biased region" description="Acidic residues" evidence="1">
    <location>
        <begin position="24"/>
        <end position="55"/>
    </location>
</feature>
<dbReference type="PROSITE" id="PS51257">
    <property type="entry name" value="PROKAR_LIPOPROTEIN"/>
    <property type="match status" value="1"/>
</dbReference>
<name>A0A1G8J9F6_9BACI</name>
<reference evidence="2 3" key="1">
    <citation type="submission" date="2016-10" db="EMBL/GenBank/DDBJ databases">
        <authorList>
            <person name="de Groot N.N."/>
        </authorList>
    </citation>
    <scope>NUCLEOTIDE SEQUENCE [LARGE SCALE GENOMIC DNA]</scope>
    <source>
        <strain evidence="3">P4B,CCM 7963,CECT 7998,DSM 25260,IBRC-M 10614,KCTC 13821</strain>
    </source>
</reference>
<dbReference type="AlphaFoldDB" id="A0A1G8J9F6"/>
<organism evidence="2 3">
    <name type="scientific">Alteribacillus bidgolensis</name>
    <dbReference type="NCBI Taxonomy" id="930129"/>
    <lineage>
        <taxon>Bacteria</taxon>
        <taxon>Bacillati</taxon>
        <taxon>Bacillota</taxon>
        <taxon>Bacilli</taxon>
        <taxon>Bacillales</taxon>
        <taxon>Bacillaceae</taxon>
        <taxon>Alteribacillus</taxon>
    </lineage>
</organism>
<protein>
    <submittedName>
        <fullName evidence="2">Uncharacterized protein</fullName>
    </submittedName>
</protein>
<feature type="region of interest" description="Disordered" evidence="1">
    <location>
        <begin position="24"/>
        <end position="105"/>
    </location>
</feature>
<evidence type="ECO:0000313" key="2">
    <source>
        <dbReference type="EMBL" id="SDI27826.1"/>
    </source>
</evidence>
<dbReference type="EMBL" id="FNDU01000006">
    <property type="protein sequence ID" value="SDI27826.1"/>
    <property type="molecule type" value="Genomic_DNA"/>
</dbReference>
<proteinExistence type="predicted"/>
<evidence type="ECO:0000256" key="1">
    <source>
        <dbReference type="SAM" id="MobiDB-lite"/>
    </source>
</evidence>
<sequence>MKTFLFSIIVSFALFLGACGTVEEEQTAEENDNGADVTEEEPETEDNHEEEDTEKDAEKDEESKEEEGSETDLASGIEEVQSNLDSLNKTVENASDNLENIHAEGEELEENWDVIEDQVGEKYPDDYTNIEKSLYPLIDEAKGEEPGTDTIQELIKETQDKLEEFLTKVEKE</sequence>
<gene>
    <name evidence="2" type="ORF">SAMN05216352_106108</name>
</gene>
<accession>A0A1G8J9F6</accession>